<reference evidence="3" key="1">
    <citation type="journal article" date="2019" name="Int. J. Syst. Evol. Microbiol.">
        <title>The Global Catalogue of Microorganisms (GCM) 10K type strain sequencing project: providing services to taxonomists for standard genome sequencing and annotation.</title>
        <authorList>
            <consortium name="The Broad Institute Genomics Platform"/>
            <consortium name="The Broad Institute Genome Sequencing Center for Infectious Disease"/>
            <person name="Wu L."/>
            <person name="Ma J."/>
        </authorList>
    </citation>
    <scope>NUCLEOTIDE SEQUENCE [LARGE SCALE GENOMIC DNA]</scope>
    <source>
        <strain evidence="3">JCM 14560</strain>
    </source>
</reference>
<feature type="compositionally biased region" description="Low complexity" evidence="1">
    <location>
        <begin position="98"/>
        <end position="108"/>
    </location>
</feature>
<organism evidence="2 3">
    <name type="scientific">Kitasatospora kazusensis</name>
    <dbReference type="NCBI Taxonomy" id="407974"/>
    <lineage>
        <taxon>Bacteria</taxon>
        <taxon>Bacillati</taxon>
        <taxon>Actinomycetota</taxon>
        <taxon>Actinomycetes</taxon>
        <taxon>Kitasatosporales</taxon>
        <taxon>Streptomycetaceae</taxon>
        <taxon>Kitasatospora</taxon>
    </lineage>
</organism>
<evidence type="ECO:0000313" key="3">
    <source>
        <dbReference type="Proteomes" id="UP001422759"/>
    </source>
</evidence>
<dbReference type="InterPro" id="IPR045701">
    <property type="entry name" value="DUF6059"/>
</dbReference>
<comment type="caution">
    <text evidence="2">The sequence shown here is derived from an EMBL/GenBank/DDBJ whole genome shotgun (WGS) entry which is preliminary data.</text>
</comment>
<evidence type="ECO:0000313" key="2">
    <source>
        <dbReference type="EMBL" id="GAA2157674.1"/>
    </source>
</evidence>
<accession>A0ABP5M4M4</accession>
<feature type="region of interest" description="Disordered" evidence="1">
    <location>
        <begin position="49"/>
        <end position="70"/>
    </location>
</feature>
<sequence>MLPQLTERQSDECEGRVSVHPVGSVTIARLAVGFWQALVGLGGLWLPLPDPSPSAEQGAVPQDPAPRHPERLCPELPAGPAELALWAQLDGLDGLDGFDGLDAWTQQPPRRRPGRTGTEKEE</sequence>
<dbReference type="EMBL" id="BAAANT010000061">
    <property type="protein sequence ID" value="GAA2157674.1"/>
    <property type="molecule type" value="Genomic_DNA"/>
</dbReference>
<dbReference type="Pfam" id="PF19534">
    <property type="entry name" value="DUF6059"/>
    <property type="match status" value="1"/>
</dbReference>
<evidence type="ECO:0000256" key="1">
    <source>
        <dbReference type="SAM" id="MobiDB-lite"/>
    </source>
</evidence>
<proteinExistence type="predicted"/>
<dbReference type="Proteomes" id="UP001422759">
    <property type="component" value="Unassembled WGS sequence"/>
</dbReference>
<name>A0ABP5M4M4_9ACTN</name>
<protein>
    <submittedName>
        <fullName evidence="2">Uncharacterized protein</fullName>
    </submittedName>
</protein>
<feature type="region of interest" description="Disordered" evidence="1">
    <location>
        <begin position="97"/>
        <end position="122"/>
    </location>
</feature>
<keyword evidence="3" id="KW-1185">Reference proteome</keyword>
<gene>
    <name evidence="2" type="ORF">GCM10009760_60060</name>
</gene>